<keyword evidence="1" id="KW-0521">NADP</keyword>
<dbReference type="AlphaFoldDB" id="X0UV68"/>
<sequence>LTRTLALDLRPDGIIVVALNPGWVQTDMGGSSADLTPTESVRGMLGVIERLTEADTSKFFTREGQEHPW</sequence>
<dbReference type="Gene3D" id="3.40.50.720">
    <property type="entry name" value="NAD(P)-binding Rossmann-like Domain"/>
    <property type="match status" value="1"/>
</dbReference>
<dbReference type="GO" id="GO:0005737">
    <property type="term" value="C:cytoplasm"/>
    <property type="evidence" value="ECO:0007669"/>
    <property type="project" value="TreeGrafter"/>
</dbReference>
<name>X0UV68_9ZZZZ</name>
<keyword evidence="2" id="KW-0560">Oxidoreductase</keyword>
<evidence type="ECO:0000313" key="3">
    <source>
        <dbReference type="EMBL" id="GAG03097.1"/>
    </source>
</evidence>
<gene>
    <name evidence="3" type="ORF">S01H1_32429</name>
</gene>
<evidence type="ECO:0008006" key="4">
    <source>
        <dbReference type="Google" id="ProtNLM"/>
    </source>
</evidence>
<evidence type="ECO:0000256" key="2">
    <source>
        <dbReference type="ARBA" id="ARBA00023002"/>
    </source>
</evidence>
<dbReference type="GO" id="GO:0016491">
    <property type="term" value="F:oxidoreductase activity"/>
    <property type="evidence" value="ECO:0007669"/>
    <property type="project" value="UniProtKB-KW"/>
</dbReference>
<proteinExistence type="predicted"/>
<protein>
    <recommendedName>
        <fullName evidence="4">Short-chain dehydrogenase/reductase SDR</fullName>
    </recommendedName>
</protein>
<reference evidence="3" key="1">
    <citation type="journal article" date="2014" name="Front. Microbiol.">
        <title>High frequency of phylogenetically diverse reductive dehalogenase-homologous genes in deep subseafloor sedimentary metagenomes.</title>
        <authorList>
            <person name="Kawai M."/>
            <person name="Futagami T."/>
            <person name="Toyoda A."/>
            <person name="Takaki Y."/>
            <person name="Nishi S."/>
            <person name="Hori S."/>
            <person name="Arai W."/>
            <person name="Tsubouchi T."/>
            <person name="Morono Y."/>
            <person name="Uchiyama I."/>
            <person name="Ito T."/>
            <person name="Fujiyama A."/>
            <person name="Inagaki F."/>
            <person name="Takami H."/>
        </authorList>
    </citation>
    <scope>NUCLEOTIDE SEQUENCE</scope>
    <source>
        <strain evidence="3">Expedition CK06-06</strain>
    </source>
</reference>
<dbReference type="InterPro" id="IPR051468">
    <property type="entry name" value="Fungal_SecMetab_SDRs"/>
</dbReference>
<dbReference type="PANTHER" id="PTHR43544">
    <property type="entry name" value="SHORT-CHAIN DEHYDROGENASE/REDUCTASE"/>
    <property type="match status" value="1"/>
</dbReference>
<dbReference type="EMBL" id="BARS01020077">
    <property type="protein sequence ID" value="GAG03097.1"/>
    <property type="molecule type" value="Genomic_DNA"/>
</dbReference>
<comment type="caution">
    <text evidence="3">The sequence shown here is derived from an EMBL/GenBank/DDBJ whole genome shotgun (WGS) entry which is preliminary data.</text>
</comment>
<dbReference type="SUPFAM" id="SSF51735">
    <property type="entry name" value="NAD(P)-binding Rossmann-fold domains"/>
    <property type="match status" value="1"/>
</dbReference>
<accession>X0UV68</accession>
<dbReference type="InterPro" id="IPR036291">
    <property type="entry name" value="NAD(P)-bd_dom_sf"/>
</dbReference>
<feature type="non-terminal residue" evidence="3">
    <location>
        <position position="1"/>
    </location>
</feature>
<organism evidence="3">
    <name type="scientific">marine sediment metagenome</name>
    <dbReference type="NCBI Taxonomy" id="412755"/>
    <lineage>
        <taxon>unclassified sequences</taxon>
        <taxon>metagenomes</taxon>
        <taxon>ecological metagenomes</taxon>
    </lineage>
</organism>
<evidence type="ECO:0000256" key="1">
    <source>
        <dbReference type="ARBA" id="ARBA00022857"/>
    </source>
</evidence>
<dbReference type="PANTHER" id="PTHR43544:SF7">
    <property type="entry name" value="NADB-LER2"/>
    <property type="match status" value="1"/>
</dbReference>